<dbReference type="GO" id="GO:0032259">
    <property type="term" value="P:methylation"/>
    <property type="evidence" value="ECO:0007669"/>
    <property type="project" value="UniProtKB-KW"/>
</dbReference>
<dbReference type="InterPro" id="IPR029063">
    <property type="entry name" value="SAM-dependent_MTases_sf"/>
</dbReference>
<protein>
    <submittedName>
        <fullName evidence="2">Class I SAM-dependent methyltransferase</fullName>
    </submittedName>
</protein>
<dbReference type="PROSITE" id="PS01330">
    <property type="entry name" value="PABS_1"/>
    <property type="match status" value="1"/>
</dbReference>
<dbReference type="OrthoDB" id="836632at2"/>
<dbReference type="Gene3D" id="3.40.50.150">
    <property type="entry name" value="Vaccinia Virus protein VP39"/>
    <property type="match status" value="1"/>
</dbReference>
<organism evidence="2 3">
    <name type="scientific">Dyadobacter luticola</name>
    <dbReference type="NCBI Taxonomy" id="1979387"/>
    <lineage>
        <taxon>Bacteria</taxon>
        <taxon>Pseudomonadati</taxon>
        <taxon>Bacteroidota</taxon>
        <taxon>Cytophagia</taxon>
        <taxon>Cytophagales</taxon>
        <taxon>Spirosomataceae</taxon>
        <taxon>Dyadobacter</taxon>
    </lineage>
</organism>
<accession>A0A5R9L1X9</accession>
<dbReference type="Proteomes" id="UP000306402">
    <property type="component" value="Unassembled WGS sequence"/>
</dbReference>
<dbReference type="SUPFAM" id="SSF53335">
    <property type="entry name" value="S-adenosyl-L-methionine-dependent methyltransferases"/>
    <property type="match status" value="1"/>
</dbReference>
<evidence type="ECO:0000313" key="2">
    <source>
        <dbReference type="EMBL" id="TLV02533.1"/>
    </source>
</evidence>
<keyword evidence="2" id="KW-0489">Methyltransferase</keyword>
<dbReference type="AlphaFoldDB" id="A0A5R9L1X9"/>
<dbReference type="CDD" id="cd02440">
    <property type="entry name" value="AdoMet_MTases"/>
    <property type="match status" value="1"/>
</dbReference>
<keyword evidence="2" id="KW-0808">Transferase</keyword>
<dbReference type="InterPro" id="IPR041698">
    <property type="entry name" value="Methyltransf_25"/>
</dbReference>
<dbReference type="EMBL" id="VCEJ01000002">
    <property type="protein sequence ID" value="TLV02533.1"/>
    <property type="molecule type" value="Genomic_DNA"/>
</dbReference>
<sequence length="225" mass="26142">MPFDRFFILAKKNNYDSIAGSYDLISRLVFQKAIVRSQQSLLPYITTPANVLIVGGGTGWILEEIVKIHPAGLVITYLDNSTKMIALARQRNWKQNEVTFLEIPVEDFRTIHQFDIIFTPFLFDNFSPDNAALSFNLLKKLLKPGGKWLFVDFNIQTNLNRIWQKPLLQLMYRFFRIIGNVEAKQLPDMEGLFMAASFKIAFESRHYGGFILARVFEWMEHKPRS</sequence>
<keyword evidence="3" id="KW-1185">Reference proteome</keyword>
<reference evidence="2 3" key="1">
    <citation type="submission" date="2019-05" db="EMBL/GenBank/DDBJ databases">
        <authorList>
            <person name="Qu J.-H."/>
        </authorList>
    </citation>
    <scope>NUCLEOTIDE SEQUENCE [LARGE SCALE GENOMIC DNA]</scope>
    <source>
        <strain evidence="2 3">T17</strain>
    </source>
</reference>
<comment type="caution">
    <text evidence="2">The sequence shown here is derived from an EMBL/GenBank/DDBJ whole genome shotgun (WGS) entry which is preliminary data.</text>
</comment>
<evidence type="ECO:0000259" key="1">
    <source>
        <dbReference type="Pfam" id="PF13649"/>
    </source>
</evidence>
<dbReference type="Pfam" id="PF13649">
    <property type="entry name" value="Methyltransf_25"/>
    <property type="match status" value="1"/>
</dbReference>
<gene>
    <name evidence="2" type="ORF">FEN17_02615</name>
</gene>
<proteinExistence type="predicted"/>
<evidence type="ECO:0000313" key="3">
    <source>
        <dbReference type="Proteomes" id="UP000306402"/>
    </source>
</evidence>
<dbReference type="GO" id="GO:0008168">
    <property type="term" value="F:methyltransferase activity"/>
    <property type="evidence" value="ECO:0007669"/>
    <property type="project" value="UniProtKB-KW"/>
</dbReference>
<dbReference type="InterPro" id="IPR030373">
    <property type="entry name" value="PABS_CS"/>
</dbReference>
<feature type="domain" description="Methyltransferase" evidence="1">
    <location>
        <begin position="51"/>
        <end position="146"/>
    </location>
</feature>
<name>A0A5R9L1X9_9BACT</name>